<keyword evidence="15" id="KW-1185">Reference proteome</keyword>
<evidence type="ECO:0000256" key="12">
    <source>
        <dbReference type="ARBA" id="ARBA00031636"/>
    </source>
</evidence>
<evidence type="ECO:0000256" key="8">
    <source>
        <dbReference type="ARBA" id="ARBA00022692"/>
    </source>
</evidence>
<feature type="transmembrane region" description="Helical" evidence="13">
    <location>
        <begin position="353"/>
        <end position="375"/>
    </location>
</feature>
<sequence length="448" mass="48686">MTIRKKEFYAQLYKLAIPIAVQSLVMSLLYLTDQLMVGQLGDAAIATVGMASKVYGVIGVVLSGLATGVSVFAAQYWGMRDREGVSKFLGLGLIVGTVLSLGFALLVFGFPEAILGAFTTDARVLDEGRSFIRIAAISYVPTMLTLLYSAIMRSTGHTKYPMVASIVVVGINVVLNYLLIFGHAGFPELGLEGSAIATLISKTIECALIIGAVYRYRLPGAVSPVRLFRVPRDIVSKFARTTYPIVLAELVWVLSEFAYSVIYSRMGTTEMTAMTLSFPLQGLSIGLLTGLSGAAAIMVGNKLGAGDKEEAYDIAVRCIRFGLWFSLAFGAVMAALSPFYVSLFNVSPEANRLGTYVIWVFAGFMWVKVSNMIIAGGILQSGGDGKFVFAMESIVTWAVGVPLGLLLSFVWKQPVFWVYFFLSLEEAVRLAFGLLRIRSRKWMKQLTA</sequence>
<accession>A0ABW0LZI4</accession>
<feature type="transmembrane region" description="Helical" evidence="13">
    <location>
        <begin position="282"/>
        <end position="300"/>
    </location>
</feature>
<keyword evidence="10" id="KW-0406">Ion transport</keyword>
<dbReference type="PANTHER" id="PTHR43298:SF2">
    <property type="entry name" value="FMN_FAD EXPORTER YEEO-RELATED"/>
    <property type="match status" value="1"/>
</dbReference>
<evidence type="ECO:0000256" key="3">
    <source>
        <dbReference type="ARBA" id="ARBA00010199"/>
    </source>
</evidence>
<evidence type="ECO:0000256" key="11">
    <source>
        <dbReference type="ARBA" id="ARBA00023136"/>
    </source>
</evidence>
<dbReference type="NCBIfam" id="TIGR00797">
    <property type="entry name" value="matE"/>
    <property type="match status" value="1"/>
</dbReference>
<name>A0ABW0LZI4_9BACL</name>
<organism evidence="14 15">
    <name type="scientific">Cohnella suwonensis</name>
    <dbReference type="NCBI Taxonomy" id="696072"/>
    <lineage>
        <taxon>Bacteria</taxon>
        <taxon>Bacillati</taxon>
        <taxon>Bacillota</taxon>
        <taxon>Bacilli</taxon>
        <taxon>Bacillales</taxon>
        <taxon>Paenibacillaceae</taxon>
        <taxon>Cohnella</taxon>
    </lineage>
</organism>
<comment type="caution">
    <text evidence="14">The sequence shown here is derived from an EMBL/GenBank/DDBJ whole genome shotgun (WGS) entry which is preliminary data.</text>
</comment>
<evidence type="ECO:0000256" key="13">
    <source>
        <dbReference type="SAM" id="Phobius"/>
    </source>
</evidence>
<feature type="transmembrane region" description="Helical" evidence="13">
    <location>
        <begin position="54"/>
        <end position="76"/>
    </location>
</feature>
<evidence type="ECO:0000256" key="9">
    <source>
        <dbReference type="ARBA" id="ARBA00022989"/>
    </source>
</evidence>
<comment type="subcellular location">
    <subcellularLocation>
        <location evidence="2">Cell membrane</location>
        <topology evidence="2">Multi-pass membrane protein</topology>
    </subcellularLocation>
</comment>
<evidence type="ECO:0000313" key="14">
    <source>
        <dbReference type="EMBL" id="MFC5470432.1"/>
    </source>
</evidence>
<dbReference type="Proteomes" id="UP001596105">
    <property type="component" value="Unassembled WGS sequence"/>
</dbReference>
<dbReference type="EMBL" id="JBHSMH010000062">
    <property type="protein sequence ID" value="MFC5470432.1"/>
    <property type="molecule type" value="Genomic_DNA"/>
</dbReference>
<evidence type="ECO:0000256" key="2">
    <source>
        <dbReference type="ARBA" id="ARBA00004651"/>
    </source>
</evidence>
<evidence type="ECO:0000256" key="6">
    <source>
        <dbReference type="ARBA" id="ARBA00022449"/>
    </source>
</evidence>
<feature type="transmembrane region" description="Helical" evidence="13">
    <location>
        <begin position="387"/>
        <end position="410"/>
    </location>
</feature>
<dbReference type="InterPro" id="IPR002528">
    <property type="entry name" value="MATE_fam"/>
</dbReference>
<proteinExistence type="inferred from homology"/>
<keyword evidence="5" id="KW-0813">Transport</keyword>
<gene>
    <name evidence="14" type="ORF">ACFPPD_17190</name>
</gene>
<comment type="similarity">
    <text evidence="3">Belongs to the multi antimicrobial extrusion (MATE) (TC 2.A.66.1) family.</text>
</comment>
<keyword evidence="6" id="KW-0050">Antiport</keyword>
<keyword evidence="7" id="KW-1003">Cell membrane</keyword>
<evidence type="ECO:0000256" key="4">
    <source>
        <dbReference type="ARBA" id="ARBA00020268"/>
    </source>
</evidence>
<comment type="function">
    <text evidence="1">Multidrug efflux pump.</text>
</comment>
<reference evidence="15" key="1">
    <citation type="journal article" date="2019" name="Int. J. Syst. Evol. Microbiol.">
        <title>The Global Catalogue of Microorganisms (GCM) 10K type strain sequencing project: providing services to taxonomists for standard genome sequencing and annotation.</title>
        <authorList>
            <consortium name="The Broad Institute Genomics Platform"/>
            <consortium name="The Broad Institute Genome Sequencing Center for Infectious Disease"/>
            <person name="Wu L."/>
            <person name="Ma J."/>
        </authorList>
    </citation>
    <scope>NUCLEOTIDE SEQUENCE [LARGE SCALE GENOMIC DNA]</scope>
    <source>
        <strain evidence="15">CCUG 57113</strain>
    </source>
</reference>
<feature type="transmembrane region" description="Helical" evidence="13">
    <location>
        <begin position="88"/>
        <end position="110"/>
    </location>
</feature>
<dbReference type="RefSeq" id="WP_209749964.1">
    <property type="nucleotide sequence ID" value="NZ_JBHSMH010000062.1"/>
</dbReference>
<evidence type="ECO:0000256" key="1">
    <source>
        <dbReference type="ARBA" id="ARBA00003408"/>
    </source>
</evidence>
<dbReference type="PIRSF" id="PIRSF006603">
    <property type="entry name" value="DinF"/>
    <property type="match status" value="1"/>
</dbReference>
<evidence type="ECO:0000256" key="5">
    <source>
        <dbReference type="ARBA" id="ARBA00022448"/>
    </source>
</evidence>
<dbReference type="CDD" id="cd13134">
    <property type="entry name" value="MATE_like_8"/>
    <property type="match status" value="1"/>
</dbReference>
<evidence type="ECO:0000256" key="7">
    <source>
        <dbReference type="ARBA" id="ARBA00022475"/>
    </source>
</evidence>
<evidence type="ECO:0000313" key="15">
    <source>
        <dbReference type="Proteomes" id="UP001596105"/>
    </source>
</evidence>
<dbReference type="PANTHER" id="PTHR43298">
    <property type="entry name" value="MULTIDRUG RESISTANCE PROTEIN NORM-RELATED"/>
    <property type="match status" value="1"/>
</dbReference>
<dbReference type="Pfam" id="PF01554">
    <property type="entry name" value="MatE"/>
    <property type="match status" value="2"/>
</dbReference>
<feature type="transmembrane region" description="Helical" evidence="13">
    <location>
        <begin position="321"/>
        <end position="341"/>
    </location>
</feature>
<dbReference type="InterPro" id="IPR050222">
    <property type="entry name" value="MATE_MdtK"/>
</dbReference>
<feature type="transmembrane region" description="Helical" evidence="13">
    <location>
        <begin position="163"/>
        <end position="184"/>
    </location>
</feature>
<evidence type="ECO:0000256" key="10">
    <source>
        <dbReference type="ARBA" id="ARBA00023065"/>
    </source>
</evidence>
<keyword evidence="11 13" id="KW-0472">Membrane</keyword>
<feature type="transmembrane region" description="Helical" evidence="13">
    <location>
        <begin position="238"/>
        <end position="262"/>
    </location>
</feature>
<keyword evidence="9 13" id="KW-1133">Transmembrane helix</keyword>
<dbReference type="InterPro" id="IPR048279">
    <property type="entry name" value="MdtK-like"/>
</dbReference>
<feature type="transmembrane region" description="Helical" evidence="13">
    <location>
        <begin position="130"/>
        <end position="151"/>
    </location>
</feature>
<feature type="transmembrane region" description="Helical" evidence="13">
    <location>
        <begin position="12"/>
        <end position="31"/>
    </location>
</feature>
<protein>
    <recommendedName>
        <fullName evidence="4">Probable multidrug resistance protein NorM</fullName>
    </recommendedName>
    <alternativeName>
        <fullName evidence="12">Multidrug-efflux transporter</fullName>
    </alternativeName>
</protein>
<keyword evidence="8 13" id="KW-0812">Transmembrane</keyword>